<accession>A0A657PY65</accession>
<keyword evidence="7" id="KW-1005">Bacterial flagellum biogenesis</keyword>
<keyword evidence="12" id="KW-0966">Cell projection</keyword>
<keyword evidence="10" id="KW-1006">Bacterial flagellum protein export</keyword>
<dbReference type="Gene3D" id="1.10.287.1700">
    <property type="match status" value="1"/>
</dbReference>
<dbReference type="InterPro" id="IPR012823">
    <property type="entry name" value="Flagell_FliJ"/>
</dbReference>
<dbReference type="GO" id="GO:0005886">
    <property type="term" value="C:plasma membrane"/>
    <property type="evidence" value="ECO:0007669"/>
    <property type="project" value="UniProtKB-SubCell"/>
</dbReference>
<evidence type="ECO:0000256" key="11">
    <source>
        <dbReference type="SAM" id="MobiDB-lite"/>
    </source>
</evidence>
<dbReference type="GO" id="GO:0009288">
    <property type="term" value="C:bacterial-type flagellum"/>
    <property type="evidence" value="ECO:0007669"/>
    <property type="project" value="InterPro"/>
</dbReference>
<dbReference type="PANTHER" id="PTHR38786:SF1">
    <property type="entry name" value="FLAGELLAR FLIJ PROTEIN"/>
    <property type="match status" value="1"/>
</dbReference>
<dbReference type="PIRSF" id="PIRSF019404">
    <property type="entry name" value="FliJ"/>
    <property type="match status" value="1"/>
</dbReference>
<name>A0A657PY65_9GAMM</name>
<comment type="similarity">
    <text evidence="2">Belongs to the FliJ family.</text>
</comment>
<dbReference type="EMBL" id="PQCO01000069">
    <property type="protein sequence ID" value="PUE05525.1"/>
    <property type="molecule type" value="Genomic_DNA"/>
</dbReference>
<keyword evidence="9" id="KW-0472">Membrane</keyword>
<dbReference type="Pfam" id="PF02050">
    <property type="entry name" value="FliJ"/>
    <property type="match status" value="1"/>
</dbReference>
<dbReference type="AlphaFoldDB" id="A0A657PY65"/>
<feature type="compositionally biased region" description="Basic and acidic residues" evidence="11">
    <location>
        <begin position="125"/>
        <end position="138"/>
    </location>
</feature>
<keyword evidence="6" id="KW-0145">Chemotaxis</keyword>
<keyword evidence="4" id="KW-0813">Transport</keyword>
<evidence type="ECO:0000256" key="8">
    <source>
        <dbReference type="ARBA" id="ARBA00022927"/>
    </source>
</evidence>
<evidence type="ECO:0000256" key="7">
    <source>
        <dbReference type="ARBA" id="ARBA00022795"/>
    </source>
</evidence>
<evidence type="ECO:0000256" key="10">
    <source>
        <dbReference type="ARBA" id="ARBA00023225"/>
    </source>
</evidence>
<keyword evidence="12" id="KW-0969">Cilium</keyword>
<evidence type="ECO:0000256" key="2">
    <source>
        <dbReference type="ARBA" id="ARBA00010004"/>
    </source>
</evidence>
<comment type="subcellular location">
    <subcellularLocation>
        <location evidence="1">Cell membrane</location>
        <topology evidence="1">Peripheral membrane protein</topology>
        <orientation evidence="1">Cytoplasmic side</orientation>
    </subcellularLocation>
</comment>
<keyword evidence="12" id="KW-0282">Flagellum</keyword>
<dbReference type="NCBIfam" id="TIGR02473">
    <property type="entry name" value="flagell_FliJ"/>
    <property type="match status" value="1"/>
</dbReference>
<evidence type="ECO:0000313" key="13">
    <source>
        <dbReference type="Proteomes" id="UP000250928"/>
    </source>
</evidence>
<dbReference type="GO" id="GO:0006935">
    <property type="term" value="P:chemotaxis"/>
    <property type="evidence" value="ECO:0007669"/>
    <property type="project" value="UniProtKB-KW"/>
</dbReference>
<keyword evidence="5" id="KW-1003">Cell membrane</keyword>
<dbReference type="GO" id="GO:0003774">
    <property type="term" value="F:cytoskeletal motor activity"/>
    <property type="evidence" value="ECO:0007669"/>
    <property type="project" value="InterPro"/>
</dbReference>
<dbReference type="GO" id="GO:0015031">
    <property type="term" value="P:protein transport"/>
    <property type="evidence" value="ECO:0007669"/>
    <property type="project" value="UniProtKB-KW"/>
</dbReference>
<evidence type="ECO:0000313" key="12">
    <source>
        <dbReference type="EMBL" id="PUE05525.1"/>
    </source>
</evidence>
<dbReference type="GO" id="GO:0071973">
    <property type="term" value="P:bacterial-type flagellum-dependent cell motility"/>
    <property type="evidence" value="ECO:0007669"/>
    <property type="project" value="InterPro"/>
</dbReference>
<evidence type="ECO:0000256" key="3">
    <source>
        <dbReference type="ARBA" id="ARBA00020392"/>
    </source>
</evidence>
<evidence type="ECO:0000256" key="9">
    <source>
        <dbReference type="ARBA" id="ARBA00023136"/>
    </source>
</evidence>
<dbReference type="InterPro" id="IPR052570">
    <property type="entry name" value="FliJ"/>
</dbReference>
<feature type="region of interest" description="Disordered" evidence="11">
    <location>
        <begin position="125"/>
        <end position="144"/>
    </location>
</feature>
<dbReference type="InterPro" id="IPR053716">
    <property type="entry name" value="Flag_assembly_chemotaxis_eff"/>
</dbReference>
<protein>
    <recommendedName>
        <fullName evidence="3">Flagellar FliJ protein</fullName>
    </recommendedName>
</protein>
<evidence type="ECO:0000256" key="6">
    <source>
        <dbReference type="ARBA" id="ARBA00022500"/>
    </source>
</evidence>
<gene>
    <name evidence="12" type="primary">fliJ</name>
    <name evidence="12" type="ORF">C3L24_01020</name>
</gene>
<comment type="caution">
    <text evidence="12">The sequence shown here is derived from an EMBL/GenBank/DDBJ whole genome shotgun (WGS) entry which is preliminary data.</text>
</comment>
<dbReference type="PANTHER" id="PTHR38786">
    <property type="entry name" value="FLAGELLAR FLIJ PROTEIN"/>
    <property type="match status" value="1"/>
</dbReference>
<dbReference type="GO" id="GO:0044781">
    <property type="term" value="P:bacterial-type flagellum organization"/>
    <property type="evidence" value="ECO:0007669"/>
    <property type="project" value="UniProtKB-KW"/>
</dbReference>
<dbReference type="PRINTS" id="PR01004">
    <property type="entry name" value="FLGFLIJ"/>
</dbReference>
<dbReference type="Proteomes" id="UP000250928">
    <property type="component" value="Unassembled WGS sequence"/>
</dbReference>
<evidence type="ECO:0000256" key="5">
    <source>
        <dbReference type="ARBA" id="ARBA00022475"/>
    </source>
</evidence>
<organism evidence="12 13">
    <name type="scientific">Candidatus Sedimenticola endophacoides</name>
    <dbReference type="NCBI Taxonomy" id="2548426"/>
    <lineage>
        <taxon>Bacteria</taxon>
        <taxon>Pseudomonadati</taxon>
        <taxon>Pseudomonadota</taxon>
        <taxon>Gammaproteobacteria</taxon>
        <taxon>Chromatiales</taxon>
        <taxon>Sedimenticolaceae</taxon>
        <taxon>Sedimenticola</taxon>
    </lineage>
</organism>
<reference evidence="12 13" key="1">
    <citation type="submission" date="2018-01" db="EMBL/GenBank/DDBJ databases">
        <title>Novel co-symbiosis in the lucinid bivalve Phacoides pectinatus.</title>
        <authorList>
            <person name="Lim S.J."/>
            <person name="Davis B.G."/>
            <person name="Gill D.E."/>
            <person name="Engel A.S."/>
            <person name="Anderson L.C."/>
            <person name="Campbell B.J."/>
        </authorList>
    </citation>
    <scope>NUCLEOTIDE SEQUENCE [LARGE SCALE GENOMIC DNA]</scope>
    <source>
        <strain evidence="12">N3_P5</strain>
    </source>
</reference>
<dbReference type="InterPro" id="IPR018006">
    <property type="entry name" value="Flag_FliJ_proteobac"/>
</dbReference>
<evidence type="ECO:0000256" key="1">
    <source>
        <dbReference type="ARBA" id="ARBA00004413"/>
    </source>
</evidence>
<evidence type="ECO:0000256" key="4">
    <source>
        <dbReference type="ARBA" id="ARBA00022448"/>
    </source>
</evidence>
<proteinExistence type="inferred from homology"/>
<sequence length="144" mass="17147">MVKSKRFQPVRRVAESRERNAARELGDAKRWVQLQEEKLRELRDYHLEYLQRFQEAARAGMSASQLLEYRAFIEKLERAIGEQEEAVAEGQRRCELNREQWLEKHRRHQVIGKVVERVESAEGKVEQVREQKATDELNLHPGRK</sequence>
<keyword evidence="8" id="KW-0653">Protein transport</keyword>